<evidence type="ECO:0008006" key="3">
    <source>
        <dbReference type="Google" id="ProtNLM"/>
    </source>
</evidence>
<evidence type="ECO:0000313" key="2">
    <source>
        <dbReference type="Proteomes" id="UP001470230"/>
    </source>
</evidence>
<dbReference type="EMBL" id="JAPFFF010000043">
    <property type="protein sequence ID" value="KAK8840792.1"/>
    <property type="molecule type" value="Genomic_DNA"/>
</dbReference>
<dbReference type="InterPro" id="IPR053139">
    <property type="entry name" value="Surface_bspA-like"/>
</dbReference>
<gene>
    <name evidence="1" type="ORF">M9Y10_027614</name>
</gene>
<dbReference type="SUPFAM" id="SSF52058">
    <property type="entry name" value="L domain-like"/>
    <property type="match status" value="1"/>
</dbReference>
<dbReference type="Pfam" id="PF13306">
    <property type="entry name" value="LRR_5"/>
    <property type="match status" value="2"/>
</dbReference>
<evidence type="ECO:0000313" key="1">
    <source>
        <dbReference type="EMBL" id="KAK8840792.1"/>
    </source>
</evidence>
<keyword evidence="2" id="KW-1185">Reference proteome</keyword>
<dbReference type="Proteomes" id="UP001470230">
    <property type="component" value="Unassembled WGS sequence"/>
</dbReference>
<dbReference type="Gene3D" id="3.80.10.10">
    <property type="entry name" value="Ribonuclease Inhibitor"/>
    <property type="match status" value="3"/>
</dbReference>
<sequence>MNTDIKVKQDDIIYVLNENDKTAAVFDAQNADKNVFIPYSIKNGSQEYKVTGLLKRSFACSYKMETIEFDANSEIEIIEDQAFYYSKIKSISIPRHVKTIGSQAFNACKSLKHVTISKDSELEFIGYAAFQYSGIESIFIPQHVKIISQYTFDNCAELEQFEISSDSELKTIDRYVFSNTKIRSLKIPSKVSELKESWNFATPKITKLTIDPKNQIYKNYEEDNNIVIGKSNVESDEYDILVFVNRNAKKVIIPPFIKKIASFAFAGTKINNIYIPPIVSQIDEGAFLGCLCLKRVEIPADSKLQEIKECTFYNSSIERLSIPSSITKICLQAFQFCTIKYLDIPQDSKLQIIDNRSFDCSYLRSIVFRPNRENDYKYTFCECKKLQIIEIDDMTEGNFIEKLVMSNDSHAFIMIPTRFRG</sequence>
<dbReference type="InterPro" id="IPR032675">
    <property type="entry name" value="LRR_dom_sf"/>
</dbReference>
<dbReference type="PANTHER" id="PTHR45661">
    <property type="entry name" value="SURFACE ANTIGEN"/>
    <property type="match status" value="1"/>
</dbReference>
<comment type="caution">
    <text evidence="1">The sequence shown here is derived from an EMBL/GenBank/DDBJ whole genome shotgun (WGS) entry which is preliminary data.</text>
</comment>
<protein>
    <recommendedName>
        <fullName evidence="3">Surface antigen BspA-like</fullName>
    </recommendedName>
</protein>
<proteinExistence type="predicted"/>
<reference evidence="1 2" key="1">
    <citation type="submission" date="2024-04" db="EMBL/GenBank/DDBJ databases">
        <title>Tritrichomonas musculus Genome.</title>
        <authorList>
            <person name="Alves-Ferreira E."/>
            <person name="Grigg M."/>
            <person name="Lorenzi H."/>
            <person name="Galac M."/>
        </authorList>
    </citation>
    <scope>NUCLEOTIDE SEQUENCE [LARGE SCALE GENOMIC DNA]</scope>
    <source>
        <strain evidence="1 2">EAF2021</strain>
    </source>
</reference>
<dbReference type="InterPro" id="IPR026906">
    <property type="entry name" value="LRR_5"/>
</dbReference>
<accession>A0ABR2H4U9</accession>
<name>A0ABR2H4U9_9EUKA</name>
<dbReference type="PANTHER" id="PTHR45661:SF3">
    <property type="entry name" value="IG-LIKE DOMAIN-CONTAINING PROTEIN"/>
    <property type="match status" value="1"/>
</dbReference>
<organism evidence="1 2">
    <name type="scientific">Tritrichomonas musculus</name>
    <dbReference type="NCBI Taxonomy" id="1915356"/>
    <lineage>
        <taxon>Eukaryota</taxon>
        <taxon>Metamonada</taxon>
        <taxon>Parabasalia</taxon>
        <taxon>Tritrichomonadida</taxon>
        <taxon>Tritrichomonadidae</taxon>
        <taxon>Tritrichomonas</taxon>
    </lineage>
</organism>